<dbReference type="InterPro" id="IPR000700">
    <property type="entry name" value="PAS-assoc_C"/>
</dbReference>
<evidence type="ECO:0000256" key="8">
    <source>
        <dbReference type="ARBA" id="ARBA00022692"/>
    </source>
</evidence>
<feature type="domain" description="Histidine kinase" evidence="16">
    <location>
        <begin position="269"/>
        <end position="491"/>
    </location>
</feature>
<dbReference type="SUPFAM" id="SSF55874">
    <property type="entry name" value="ATPase domain of HSP90 chaperone/DNA topoisomerase II/histidine kinase"/>
    <property type="match status" value="1"/>
</dbReference>
<sequence>MKNSHNKQLTQNSLVRFLISHSYEGIILLDNDFNIVLFNPVAEKIFNYQTDNAIGYSFDHFCTHSTVNCFSKQDWQRFLGARMISKIPKRKKTAEITWLIERVKIENSAYFVLQSTNYGEIENHNGILRLETLIDNMPCNVYWMDKDCLMMGCNKNVLTMLNMTREQFRGKSYEELSDLCSWPTGLAAKLKNDDISVMNTGQPIFGVEDPPIPHADNSFLHLLTSRVPLRNESGEIIGVAGISVDITALKEAKELAETANRAKTEFIANMSHDIRTPLSGIIGMSKFLEESVKSSQEKQYARWVNECGEQLLRLLNGVLDVVSADHHSEKDIHNETFDFRQSINDIIQLEKPTIFQKNISLDIEIDEQIPQYLVCDRFKLNRILLNLLGNAIKFTEQGSIRIAISQQALHGEKLSLKFKVSDSGKGIPKKLQPLVFERFYRISPSYKGEHHGHGVGLHIVEKFISLLGGEISLVSEEGKGTTFIFTLPMSIGKQENASALPPVASLAPELVPAKETVEPILAASVDSNAPYLLLVEDNLIALKIVEAISQQTGCRFISATDGEKAFELATSHSFDLILTDIGLPGMSGNELAQALRGWETEQHLSPIPIIGLTAHGLMTAEMESIESGMNKVISKPIQLPIFQAMIGEFITPRKKESGKTLGVDLPESEEKLFFLEEYPLFDEDIGRHNLGSEDVLRELLTLMLEQELPNESIKIRDAYQAKNWDKLEDLAHKLKSGAVYCGTTRLKYACQYLERYRKAGFERLLDQLYSQLIHVIEDSKAEIQGWLAKEIVS</sequence>
<dbReference type="EMBL" id="CCSB01000002">
    <property type="protein sequence ID" value="CDZ77751.1"/>
    <property type="molecule type" value="Genomic_DNA"/>
</dbReference>
<organism evidence="21 22">
    <name type="scientific">Legionella massiliensis</name>
    <dbReference type="NCBI Taxonomy" id="1034943"/>
    <lineage>
        <taxon>Bacteria</taxon>
        <taxon>Pseudomonadati</taxon>
        <taxon>Pseudomonadota</taxon>
        <taxon>Gammaproteobacteria</taxon>
        <taxon>Legionellales</taxon>
        <taxon>Legionellaceae</taxon>
        <taxon>Legionella</taxon>
    </lineage>
</organism>
<dbReference type="InterPro" id="IPR035965">
    <property type="entry name" value="PAS-like_dom_sf"/>
</dbReference>
<keyword evidence="8" id="KW-0812">Transmembrane</keyword>
<dbReference type="InterPro" id="IPR000014">
    <property type="entry name" value="PAS"/>
</dbReference>
<dbReference type="Gene3D" id="1.10.287.130">
    <property type="match status" value="1"/>
</dbReference>
<dbReference type="InterPro" id="IPR005467">
    <property type="entry name" value="His_kinase_dom"/>
</dbReference>
<dbReference type="PROSITE" id="PS50113">
    <property type="entry name" value="PAC"/>
    <property type="match status" value="1"/>
</dbReference>
<comment type="subcellular location">
    <subcellularLocation>
        <location evidence="2">Cell inner membrane</location>
        <topology evidence="2">Multi-pass membrane protein</topology>
    </subcellularLocation>
</comment>
<evidence type="ECO:0000313" key="21">
    <source>
        <dbReference type="EMBL" id="CDZ77751.1"/>
    </source>
</evidence>
<dbReference type="STRING" id="1034943.BN59_02041"/>
<evidence type="ECO:0000256" key="1">
    <source>
        <dbReference type="ARBA" id="ARBA00000085"/>
    </source>
</evidence>
<keyword evidence="4" id="KW-1003">Cell membrane</keyword>
<reference evidence="21 22" key="1">
    <citation type="submission" date="2014-06" db="EMBL/GenBank/DDBJ databases">
        <authorList>
            <person name="Urmite Genomes Urmite Genomes"/>
        </authorList>
    </citation>
    <scope>NUCLEOTIDE SEQUENCE [LARGE SCALE GENOMIC DNA]</scope>
</reference>
<feature type="domain" description="HPt" evidence="20">
    <location>
        <begin position="693"/>
        <end position="786"/>
    </location>
</feature>
<dbReference type="SUPFAM" id="SSF47384">
    <property type="entry name" value="Homodimeric domain of signal transducing histidine kinase"/>
    <property type="match status" value="1"/>
</dbReference>
<dbReference type="InterPro" id="IPR008207">
    <property type="entry name" value="Sig_transdc_His_kin_Hpt_dom"/>
</dbReference>
<dbReference type="CDD" id="cd00088">
    <property type="entry name" value="HPT"/>
    <property type="match status" value="1"/>
</dbReference>
<dbReference type="InterPro" id="IPR036097">
    <property type="entry name" value="HisK_dim/P_sf"/>
</dbReference>
<feature type="modified residue" description="Phosphohistidine" evidence="14">
    <location>
        <position position="732"/>
    </location>
</feature>
<dbReference type="InterPro" id="IPR003661">
    <property type="entry name" value="HisK_dim/P_dom"/>
</dbReference>
<keyword evidence="13" id="KW-0472">Membrane</keyword>
<dbReference type="Gene3D" id="3.30.565.10">
    <property type="entry name" value="Histidine kinase-like ATPase, C-terminal domain"/>
    <property type="match status" value="1"/>
</dbReference>
<evidence type="ECO:0000256" key="2">
    <source>
        <dbReference type="ARBA" id="ARBA00004429"/>
    </source>
</evidence>
<dbReference type="Gene3D" id="3.30.450.20">
    <property type="entry name" value="PAS domain"/>
    <property type="match status" value="2"/>
</dbReference>
<dbReference type="InterPro" id="IPR036890">
    <property type="entry name" value="HATPase_C_sf"/>
</dbReference>
<dbReference type="CDD" id="cd00082">
    <property type="entry name" value="HisKA"/>
    <property type="match status" value="1"/>
</dbReference>
<dbReference type="CDD" id="cd17546">
    <property type="entry name" value="REC_hyHK_CKI1_RcsC-like"/>
    <property type="match status" value="1"/>
</dbReference>
<dbReference type="SMART" id="SM00387">
    <property type="entry name" value="HATPase_c"/>
    <property type="match status" value="1"/>
</dbReference>
<dbReference type="AlphaFoldDB" id="A0A078KXQ1"/>
<keyword evidence="7" id="KW-0808">Transferase</keyword>
<keyword evidence="22" id="KW-1185">Reference proteome</keyword>
<dbReference type="Pfam" id="PF00072">
    <property type="entry name" value="Response_reg"/>
    <property type="match status" value="1"/>
</dbReference>
<dbReference type="Pfam" id="PF00512">
    <property type="entry name" value="HisKA"/>
    <property type="match status" value="1"/>
</dbReference>
<dbReference type="PROSITE" id="PS50109">
    <property type="entry name" value="HIS_KIN"/>
    <property type="match status" value="1"/>
</dbReference>
<dbReference type="Proteomes" id="UP000044071">
    <property type="component" value="Unassembled WGS sequence"/>
</dbReference>
<evidence type="ECO:0000256" key="14">
    <source>
        <dbReference type="PROSITE-ProRule" id="PRU00110"/>
    </source>
</evidence>
<dbReference type="SMART" id="SM00448">
    <property type="entry name" value="REC"/>
    <property type="match status" value="1"/>
</dbReference>
<evidence type="ECO:0000256" key="12">
    <source>
        <dbReference type="ARBA" id="ARBA00023012"/>
    </source>
</evidence>
<dbReference type="SUPFAM" id="SSF52172">
    <property type="entry name" value="CheY-like"/>
    <property type="match status" value="1"/>
</dbReference>
<dbReference type="Gene3D" id="3.40.50.2300">
    <property type="match status" value="1"/>
</dbReference>
<proteinExistence type="predicted"/>
<dbReference type="Pfam" id="PF13188">
    <property type="entry name" value="PAS_8"/>
    <property type="match status" value="1"/>
</dbReference>
<dbReference type="SUPFAM" id="SSF47226">
    <property type="entry name" value="Histidine-containing phosphotransfer domain, HPT domain"/>
    <property type="match status" value="1"/>
</dbReference>
<comment type="catalytic activity">
    <reaction evidence="1">
        <text>ATP + protein L-histidine = ADP + protein N-phospho-L-histidine.</text>
        <dbReference type="EC" id="2.7.13.3"/>
    </reaction>
</comment>
<evidence type="ECO:0000259" key="19">
    <source>
        <dbReference type="PROSITE" id="PS50113"/>
    </source>
</evidence>
<dbReference type="FunFam" id="3.30.565.10:FF:000010">
    <property type="entry name" value="Sensor histidine kinase RcsC"/>
    <property type="match status" value="1"/>
</dbReference>
<evidence type="ECO:0000256" key="13">
    <source>
        <dbReference type="ARBA" id="ARBA00023136"/>
    </source>
</evidence>
<keyword evidence="10" id="KW-0067">ATP-binding</keyword>
<dbReference type="PROSITE" id="PS50112">
    <property type="entry name" value="PAS"/>
    <property type="match status" value="1"/>
</dbReference>
<evidence type="ECO:0000256" key="4">
    <source>
        <dbReference type="ARBA" id="ARBA00022475"/>
    </source>
</evidence>
<dbReference type="InterPro" id="IPR036641">
    <property type="entry name" value="HPT_dom_sf"/>
</dbReference>
<gene>
    <name evidence="21" type="primary">arcB_3</name>
    <name evidence="21" type="ORF">BN59_02041</name>
</gene>
<dbReference type="SMART" id="SM00091">
    <property type="entry name" value="PAS"/>
    <property type="match status" value="2"/>
</dbReference>
<evidence type="ECO:0000256" key="7">
    <source>
        <dbReference type="ARBA" id="ARBA00022679"/>
    </source>
</evidence>
<evidence type="ECO:0000256" key="5">
    <source>
        <dbReference type="ARBA" id="ARBA00022519"/>
    </source>
</evidence>
<name>A0A078KXQ1_9GAMM</name>
<dbReference type="InterPro" id="IPR013656">
    <property type="entry name" value="PAS_4"/>
</dbReference>
<evidence type="ECO:0000259" key="20">
    <source>
        <dbReference type="PROSITE" id="PS50894"/>
    </source>
</evidence>
<feature type="modified residue" description="4-aspartylphosphate" evidence="15">
    <location>
        <position position="580"/>
    </location>
</feature>
<keyword evidence="10" id="KW-0547">Nucleotide-binding</keyword>
<protein>
    <recommendedName>
        <fullName evidence="3">histidine kinase</fullName>
        <ecNumber evidence="3">2.7.13.3</ecNumber>
    </recommendedName>
</protein>
<dbReference type="PANTHER" id="PTHR43047">
    <property type="entry name" value="TWO-COMPONENT HISTIDINE PROTEIN KINASE"/>
    <property type="match status" value="1"/>
</dbReference>
<accession>A0A078KXQ1</accession>
<dbReference type="PROSITE" id="PS50110">
    <property type="entry name" value="RESPONSE_REGULATORY"/>
    <property type="match status" value="1"/>
</dbReference>
<dbReference type="GO" id="GO:0000155">
    <property type="term" value="F:phosphorelay sensor kinase activity"/>
    <property type="evidence" value="ECO:0007669"/>
    <property type="project" value="InterPro"/>
</dbReference>
<dbReference type="SUPFAM" id="SSF55785">
    <property type="entry name" value="PYP-like sensor domain (PAS domain)"/>
    <property type="match status" value="2"/>
</dbReference>
<dbReference type="InterPro" id="IPR004358">
    <property type="entry name" value="Sig_transdc_His_kin-like_C"/>
</dbReference>
<evidence type="ECO:0000256" key="10">
    <source>
        <dbReference type="ARBA" id="ARBA00022840"/>
    </source>
</evidence>
<dbReference type="Gene3D" id="1.20.120.160">
    <property type="entry name" value="HPT domain"/>
    <property type="match status" value="1"/>
</dbReference>
<feature type="domain" description="PAS" evidence="18">
    <location>
        <begin position="11"/>
        <end position="55"/>
    </location>
</feature>
<dbReference type="SMART" id="SM00388">
    <property type="entry name" value="HisKA"/>
    <property type="match status" value="1"/>
</dbReference>
<evidence type="ECO:0000256" key="11">
    <source>
        <dbReference type="ARBA" id="ARBA00022989"/>
    </source>
</evidence>
<keyword evidence="11" id="KW-1133">Transmembrane helix</keyword>
<keyword evidence="9" id="KW-0418">Kinase</keyword>
<evidence type="ECO:0000256" key="6">
    <source>
        <dbReference type="ARBA" id="ARBA00022553"/>
    </source>
</evidence>
<dbReference type="eggNOG" id="COG2205">
    <property type="taxonomic scope" value="Bacteria"/>
</dbReference>
<dbReference type="InterPro" id="IPR011006">
    <property type="entry name" value="CheY-like_superfamily"/>
</dbReference>
<evidence type="ECO:0000256" key="9">
    <source>
        <dbReference type="ARBA" id="ARBA00022777"/>
    </source>
</evidence>
<evidence type="ECO:0000313" key="22">
    <source>
        <dbReference type="Proteomes" id="UP000044071"/>
    </source>
</evidence>
<dbReference type="PROSITE" id="PS50894">
    <property type="entry name" value="HPT"/>
    <property type="match status" value="1"/>
</dbReference>
<evidence type="ECO:0000259" key="18">
    <source>
        <dbReference type="PROSITE" id="PS50112"/>
    </source>
</evidence>
<dbReference type="CDD" id="cd00130">
    <property type="entry name" value="PAS"/>
    <property type="match status" value="1"/>
</dbReference>
<feature type="domain" description="Response regulatory" evidence="17">
    <location>
        <begin position="531"/>
        <end position="650"/>
    </location>
</feature>
<dbReference type="SMART" id="SM00073">
    <property type="entry name" value="HPT"/>
    <property type="match status" value="1"/>
</dbReference>
<keyword evidence="5" id="KW-0997">Cell inner membrane</keyword>
<dbReference type="InterPro" id="IPR003594">
    <property type="entry name" value="HATPase_dom"/>
</dbReference>
<dbReference type="GO" id="GO:0009927">
    <property type="term" value="F:histidine phosphotransfer kinase activity"/>
    <property type="evidence" value="ECO:0007669"/>
    <property type="project" value="TreeGrafter"/>
</dbReference>
<dbReference type="Pfam" id="PF01627">
    <property type="entry name" value="Hpt"/>
    <property type="match status" value="1"/>
</dbReference>
<dbReference type="GO" id="GO:0005886">
    <property type="term" value="C:plasma membrane"/>
    <property type="evidence" value="ECO:0007669"/>
    <property type="project" value="UniProtKB-SubCell"/>
</dbReference>
<evidence type="ECO:0000259" key="17">
    <source>
        <dbReference type="PROSITE" id="PS50110"/>
    </source>
</evidence>
<dbReference type="RefSeq" id="WP_052403234.1">
    <property type="nucleotide sequence ID" value="NZ_CCVW01000002.1"/>
</dbReference>
<feature type="domain" description="PAC" evidence="19">
    <location>
        <begin position="205"/>
        <end position="258"/>
    </location>
</feature>
<dbReference type="OrthoDB" id="9770795at2"/>
<evidence type="ECO:0000256" key="3">
    <source>
        <dbReference type="ARBA" id="ARBA00012438"/>
    </source>
</evidence>
<keyword evidence="6 15" id="KW-0597">Phosphoprotein</keyword>
<evidence type="ECO:0000256" key="15">
    <source>
        <dbReference type="PROSITE-ProRule" id="PRU00169"/>
    </source>
</evidence>
<dbReference type="PRINTS" id="PR00344">
    <property type="entry name" value="BCTRLSENSOR"/>
</dbReference>
<evidence type="ECO:0000259" key="16">
    <source>
        <dbReference type="PROSITE" id="PS50109"/>
    </source>
</evidence>
<dbReference type="Pfam" id="PF08448">
    <property type="entry name" value="PAS_4"/>
    <property type="match status" value="1"/>
</dbReference>
<keyword evidence="12" id="KW-0902">Two-component regulatory system</keyword>
<dbReference type="PANTHER" id="PTHR43047:SF72">
    <property type="entry name" value="OSMOSENSING HISTIDINE PROTEIN KINASE SLN1"/>
    <property type="match status" value="1"/>
</dbReference>
<dbReference type="EC" id="2.7.13.3" evidence="3"/>
<dbReference type="InterPro" id="IPR001789">
    <property type="entry name" value="Sig_transdc_resp-reg_receiver"/>
</dbReference>
<dbReference type="CDD" id="cd16922">
    <property type="entry name" value="HATPase_EvgS-ArcB-TorS-like"/>
    <property type="match status" value="1"/>
</dbReference>
<dbReference type="Pfam" id="PF02518">
    <property type="entry name" value="HATPase_c"/>
    <property type="match status" value="1"/>
</dbReference>